<sequence length="585" mass="65757">MFRVAEPQPKKQRLLYDRENLQRAYEATLGGVSAYRASRMFAVPETTLRDRIKGRVDVEAKVGHETIFTIEEEKKLYDHVTYMAEIGFGYTKKSVQYMGRDYAESLGKTMKPDQKCLSDNWFYGFSKRWPELKSSKPQKLDLSRAKTSRETLNKYYDELFNVLTENKIIDKPQKIFNIDESGVNSEHTPPKIICKKDTVPQNITSARSSTVTIIAAGNAAGQSVPPYYVFPGQRWNDEFLNGACPGSAGEMSKSGWSNTSVFLNYLTKHFIAYVPTDSEHPTLILYDGHRSHISLTLAEWAKANNVILFVLPPHSSHVTQPLDVGIFGPFKNIYYQECQHFMKLNPGLNITKYNIAQLTAKPYLKALSPENLISAFKKTGISPYNKLAISDSQIAPSTIFDQPDITMESTTPSEGTPNLMQNAGDAKQASEYPAVDFFSKKTITQAVKPKPKRFVPPFKVTGNMMDEKNVQQLTAAAHTSAVARDPEVKEKDTQKAPIPSTSGLSKQQVPILSPEDANSDEDIETDSESCCVCNSFEPAGIDNFPYITLVTWGKCDKCPHWTHLKLCTHVRVIRRDTEFLCPHCE</sequence>
<dbReference type="InterPro" id="IPR050863">
    <property type="entry name" value="CenT-Element_Derived"/>
</dbReference>
<gene>
    <name evidence="4" type="ORF">DPMN_051620</name>
</gene>
<dbReference type="InterPro" id="IPR036397">
    <property type="entry name" value="RNaseH_sf"/>
</dbReference>
<dbReference type="Gene3D" id="1.10.10.60">
    <property type="entry name" value="Homeodomain-like"/>
    <property type="match status" value="1"/>
</dbReference>
<evidence type="ECO:0000313" key="4">
    <source>
        <dbReference type="EMBL" id="KAH3725771.1"/>
    </source>
</evidence>
<dbReference type="EMBL" id="JAIWYP010000012">
    <property type="protein sequence ID" value="KAH3725771.1"/>
    <property type="molecule type" value="Genomic_DNA"/>
</dbReference>
<feature type="compositionally biased region" description="Polar residues" evidence="1">
    <location>
        <begin position="499"/>
        <end position="510"/>
    </location>
</feature>
<evidence type="ECO:0000259" key="2">
    <source>
        <dbReference type="Pfam" id="PF03184"/>
    </source>
</evidence>
<evidence type="ECO:0000313" key="5">
    <source>
        <dbReference type="Proteomes" id="UP000828390"/>
    </source>
</evidence>
<evidence type="ECO:0008006" key="6">
    <source>
        <dbReference type="Google" id="ProtNLM"/>
    </source>
</evidence>
<name>A0A9D4HP28_DREPO</name>
<dbReference type="GO" id="GO:0005634">
    <property type="term" value="C:nucleus"/>
    <property type="evidence" value="ECO:0007669"/>
    <property type="project" value="TreeGrafter"/>
</dbReference>
<reference evidence="4" key="2">
    <citation type="submission" date="2020-11" db="EMBL/GenBank/DDBJ databases">
        <authorList>
            <person name="McCartney M.A."/>
            <person name="Auch B."/>
            <person name="Kono T."/>
            <person name="Mallez S."/>
            <person name="Becker A."/>
            <person name="Gohl D.M."/>
            <person name="Silverstein K.A.T."/>
            <person name="Koren S."/>
            <person name="Bechman K.B."/>
            <person name="Herman A."/>
            <person name="Abrahante J.E."/>
            <person name="Garbe J."/>
        </authorList>
    </citation>
    <scope>NUCLEOTIDE SEQUENCE</scope>
    <source>
        <strain evidence="4">Duluth1</strain>
        <tissue evidence="4">Whole animal</tissue>
    </source>
</reference>
<dbReference type="OrthoDB" id="10043687at2759"/>
<feature type="region of interest" description="Disordered" evidence="1">
    <location>
        <begin position="475"/>
        <end position="519"/>
    </location>
</feature>
<dbReference type="PANTHER" id="PTHR19303">
    <property type="entry name" value="TRANSPOSON"/>
    <property type="match status" value="1"/>
</dbReference>
<dbReference type="InterPro" id="IPR007889">
    <property type="entry name" value="HTH_Psq"/>
</dbReference>
<dbReference type="Proteomes" id="UP000828390">
    <property type="component" value="Unassembled WGS sequence"/>
</dbReference>
<dbReference type="InterPro" id="IPR009057">
    <property type="entry name" value="Homeodomain-like_sf"/>
</dbReference>
<accession>A0A9D4HP28</accession>
<dbReference type="Pfam" id="PF03184">
    <property type="entry name" value="DDE_1"/>
    <property type="match status" value="1"/>
</dbReference>
<dbReference type="Pfam" id="PF05225">
    <property type="entry name" value="HTH_psq"/>
    <property type="match status" value="1"/>
</dbReference>
<feature type="compositionally biased region" description="Basic and acidic residues" evidence="1">
    <location>
        <begin position="484"/>
        <end position="494"/>
    </location>
</feature>
<organism evidence="4 5">
    <name type="scientific">Dreissena polymorpha</name>
    <name type="common">Zebra mussel</name>
    <name type="synonym">Mytilus polymorpha</name>
    <dbReference type="NCBI Taxonomy" id="45954"/>
    <lineage>
        <taxon>Eukaryota</taxon>
        <taxon>Metazoa</taxon>
        <taxon>Spiralia</taxon>
        <taxon>Lophotrochozoa</taxon>
        <taxon>Mollusca</taxon>
        <taxon>Bivalvia</taxon>
        <taxon>Autobranchia</taxon>
        <taxon>Heteroconchia</taxon>
        <taxon>Euheterodonta</taxon>
        <taxon>Imparidentia</taxon>
        <taxon>Neoheterodontei</taxon>
        <taxon>Myida</taxon>
        <taxon>Dreissenoidea</taxon>
        <taxon>Dreissenidae</taxon>
        <taxon>Dreissena</taxon>
    </lineage>
</organism>
<feature type="domain" description="DDE-1" evidence="2">
    <location>
        <begin position="211"/>
        <end position="343"/>
    </location>
</feature>
<protein>
    <recommendedName>
        <fullName evidence="6">DDE-1 domain-containing protein</fullName>
    </recommendedName>
</protein>
<keyword evidence="5" id="KW-1185">Reference proteome</keyword>
<feature type="domain" description="HTH psq-type" evidence="3">
    <location>
        <begin position="17"/>
        <end position="58"/>
    </location>
</feature>
<proteinExistence type="predicted"/>
<dbReference type="AlphaFoldDB" id="A0A9D4HP28"/>
<dbReference type="PANTHER" id="PTHR19303:SF74">
    <property type="entry name" value="POGO TRANSPOSABLE ELEMENT WITH KRAB DOMAIN"/>
    <property type="match status" value="1"/>
</dbReference>
<evidence type="ECO:0000256" key="1">
    <source>
        <dbReference type="SAM" id="MobiDB-lite"/>
    </source>
</evidence>
<dbReference type="SUPFAM" id="SSF46689">
    <property type="entry name" value="Homeodomain-like"/>
    <property type="match status" value="1"/>
</dbReference>
<reference evidence="4" key="1">
    <citation type="journal article" date="2019" name="bioRxiv">
        <title>The Genome of the Zebra Mussel, Dreissena polymorpha: A Resource for Invasive Species Research.</title>
        <authorList>
            <person name="McCartney M.A."/>
            <person name="Auch B."/>
            <person name="Kono T."/>
            <person name="Mallez S."/>
            <person name="Zhang Y."/>
            <person name="Obille A."/>
            <person name="Becker A."/>
            <person name="Abrahante J.E."/>
            <person name="Garbe J."/>
            <person name="Badalamenti J.P."/>
            <person name="Herman A."/>
            <person name="Mangelson H."/>
            <person name="Liachko I."/>
            <person name="Sullivan S."/>
            <person name="Sone E.D."/>
            <person name="Koren S."/>
            <person name="Silverstein K.A.T."/>
            <person name="Beckman K.B."/>
            <person name="Gohl D.M."/>
        </authorList>
    </citation>
    <scope>NUCLEOTIDE SEQUENCE</scope>
    <source>
        <strain evidence="4">Duluth1</strain>
        <tissue evidence="4">Whole animal</tissue>
    </source>
</reference>
<evidence type="ECO:0000259" key="3">
    <source>
        <dbReference type="Pfam" id="PF05225"/>
    </source>
</evidence>
<dbReference type="Gene3D" id="3.30.420.10">
    <property type="entry name" value="Ribonuclease H-like superfamily/Ribonuclease H"/>
    <property type="match status" value="1"/>
</dbReference>
<dbReference type="InterPro" id="IPR004875">
    <property type="entry name" value="DDE_SF_endonuclease_dom"/>
</dbReference>
<comment type="caution">
    <text evidence="4">The sequence shown here is derived from an EMBL/GenBank/DDBJ whole genome shotgun (WGS) entry which is preliminary data.</text>
</comment>
<dbReference type="GO" id="GO:0003677">
    <property type="term" value="F:DNA binding"/>
    <property type="evidence" value="ECO:0007669"/>
    <property type="project" value="InterPro"/>
</dbReference>